<dbReference type="RefSeq" id="WP_145171350.1">
    <property type="nucleotide sequence ID" value="NZ_CP037422.1"/>
</dbReference>
<feature type="transmembrane region" description="Helical" evidence="1">
    <location>
        <begin position="31"/>
        <end position="52"/>
    </location>
</feature>
<keyword evidence="3" id="KW-1185">Reference proteome</keyword>
<feature type="transmembrane region" description="Helical" evidence="1">
    <location>
        <begin position="58"/>
        <end position="78"/>
    </location>
</feature>
<evidence type="ECO:0008006" key="4">
    <source>
        <dbReference type="Google" id="ProtNLM"/>
    </source>
</evidence>
<evidence type="ECO:0000313" key="2">
    <source>
        <dbReference type="EMBL" id="QDU07421.1"/>
    </source>
</evidence>
<name>A0A517WQ85_9PLAN</name>
<dbReference type="Proteomes" id="UP000318384">
    <property type="component" value="Chromosome"/>
</dbReference>
<accession>A0A517WQ85</accession>
<reference evidence="2 3" key="1">
    <citation type="submission" date="2019-03" db="EMBL/GenBank/DDBJ databases">
        <title>Deep-cultivation of Planctomycetes and their phenomic and genomic characterization uncovers novel biology.</title>
        <authorList>
            <person name="Wiegand S."/>
            <person name="Jogler M."/>
            <person name="Boedeker C."/>
            <person name="Pinto D."/>
            <person name="Vollmers J."/>
            <person name="Rivas-Marin E."/>
            <person name="Kohn T."/>
            <person name="Peeters S.H."/>
            <person name="Heuer A."/>
            <person name="Rast P."/>
            <person name="Oberbeckmann S."/>
            <person name="Bunk B."/>
            <person name="Jeske O."/>
            <person name="Meyerdierks A."/>
            <person name="Storesund J.E."/>
            <person name="Kallscheuer N."/>
            <person name="Luecker S."/>
            <person name="Lage O.M."/>
            <person name="Pohl T."/>
            <person name="Merkel B.J."/>
            <person name="Hornburger P."/>
            <person name="Mueller R.-W."/>
            <person name="Bruemmer F."/>
            <person name="Labrenz M."/>
            <person name="Spormann A.M."/>
            <person name="Op den Camp H."/>
            <person name="Overmann J."/>
            <person name="Amann R."/>
            <person name="Jetten M.S.M."/>
            <person name="Mascher T."/>
            <person name="Medema M.H."/>
            <person name="Devos D.P."/>
            <person name="Kaster A.-K."/>
            <person name="Ovreas L."/>
            <person name="Rohde M."/>
            <person name="Galperin M.Y."/>
            <person name="Jogler C."/>
        </authorList>
    </citation>
    <scope>NUCLEOTIDE SEQUENCE [LARGE SCALE GENOMIC DNA]</scope>
    <source>
        <strain evidence="2 3">V202</strain>
    </source>
</reference>
<sequence>MNESSSTLISWNEPWFFLVRSRGGWDWCKRIFIVIVFAIVMILLAFFKGWVAQGLIEVITLSIAVGIIAALSLDVDNIQRNVNIKEERIILKRAVGWGWAGLIPLNIDLDLIEQIQLKRPDEWGKSYAGMVIFIEGHILLYGIPKAVSLQNLADILHRLGVSVELID</sequence>
<dbReference type="EMBL" id="CP037422">
    <property type="protein sequence ID" value="QDU07421.1"/>
    <property type="molecule type" value="Genomic_DNA"/>
</dbReference>
<organism evidence="2 3">
    <name type="scientific">Gimesia aquarii</name>
    <dbReference type="NCBI Taxonomy" id="2527964"/>
    <lineage>
        <taxon>Bacteria</taxon>
        <taxon>Pseudomonadati</taxon>
        <taxon>Planctomycetota</taxon>
        <taxon>Planctomycetia</taxon>
        <taxon>Planctomycetales</taxon>
        <taxon>Planctomycetaceae</taxon>
        <taxon>Gimesia</taxon>
    </lineage>
</organism>
<keyword evidence="1" id="KW-0472">Membrane</keyword>
<evidence type="ECO:0000256" key="1">
    <source>
        <dbReference type="SAM" id="Phobius"/>
    </source>
</evidence>
<keyword evidence="1" id="KW-1133">Transmembrane helix</keyword>
<dbReference type="AlphaFoldDB" id="A0A517WQ85"/>
<protein>
    <recommendedName>
        <fullName evidence="4">DUF5673 domain-containing protein</fullName>
    </recommendedName>
</protein>
<dbReference type="OrthoDB" id="250561at2"/>
<evidence type="ECO:0000313" key="3">
    <source>
        <dbReference type="Proteomes" id="UP000318384"/>
    </source>
</evidence>
<keyword evidence="1" id="KW-0812">Transmembrane</keyword>
<gene>
    <name evidence="2" type="ORF">V202x_07740</name>
</gene>
<proteinExistence type="predicted"/>